<evidence type="ECO:0000256" key="2">
    <source>
        <dbReference type="SAM" id="Phobius"/>
    </source>
</evidence>
<feature type="transmembrane region" description="Helical" evidence="2">
    <location>
        <begin position="68"/>
        <end position="89"/>
    </location>
</feature>
<accession>A0A7T3KTU2</accession>
<feature type="transmembrane region" description="Helical" evidence="2">
    <location>
        <begin position="171"/>
        <end position="191"/>
    </location>
</feature>
<feature type="transmembrane region" description="Helical" evidence="2">
    <location>
        <begin position="101"/>
        <end position="121"/>
    </location>
</feature>
<keyword evidence="2" id="KW-0472">Membrane</keyword>
<dbReference type="OrthoDB" id="306272at2157"/>
<feature type="region of interest" description="Disordered" evidence="1">
    <location>
        <begin position="1"/>
        <end position="39"/>
    </location>
</feature>
<evidence type="ECO:0000313" key="3">
    <source>
        <dbReference type="EMBL" id="QPV61359.1"/>
    </source>
</evidence>
<keyword evidence="4" id="KW-1185">Reference proteome</keyword>
<organism evidence="3 4">
    <name type="scientific">Halosimplex litoreum</name>
    <dbReference type="NCBI Taxonomy" id="1198301"/>
    <lineage>
        <taxon>Archaea</taxon>
        <taxon>Methanobacteriati</taxon>
        <taxon>Methanobacteriota</taxon>
        <taxon>Stenosarchaea group</taxon>
        <taxon>Halobacteria</taxon>
        <taxon>Halobacteriales</taxon>
        <taxon>Haloarculaceae</taxon>
        <taxon>Halosimplex</taxon>
    </lineage>
</organism>
<keyword evidence="2" id="KW-1133">Transmembrane helix</keyword>
<feature type="transmembrane region" description="Helical" evidence="2">
    <location>
        <begin position="141"/>
        <end position="159"/>
    </location>
</feature>
<gene>
    <name evidence="3" type="ORF">I7X12_11320</name>
</gene>
<dbReference type="RefSeq" id="WP_198060192.1">
    <property type="nucleotide sequence ID" value="NZ_CP065856.1"/>
</dbReference>
<proteinExistence type="predicted"/>
<protein>
    <recommendedName>
        <fullName evidence="5">Rod shape-determining protein MreD</fullName>
    </recommendedName>
</protein>
<dbReference type="KEGG" id="hlt:I7X12_11320"/>
<name>A0A7T3KTU2_9EURY</name>
<dbReference type="GeneID" id="60589091"/>
<feature type="transmembrane region" description="Helical" evidence="2">
    <location>
        <begin position="211"/>
        <end position="229"/>
    </location>
</feature>
<dbReference type="EMBL" id="CP065856">
    <property type="protein sequence ID" value="QPV61359.1"/>
    <property type="molecule type" value="Genomic_DNA"/>
</dbReference>
<dbReference type="AlphaFoldDB" id="A0A7T3KTU2"/>
<evidence type="ECO:0000313" key="4">
    <source>
        <dbReference type="Proteomes" id="UP000595001"/>
    </source>
</evidence>
<reference evidence="3 4" key="1">
    <citation type="submission" date="2020-12" db="EMBL/GenBank/DDBJ databases">
        <title>Halosimplex halophilum sp. nov. and Halosimplex salinum sp. nov., two new members of the genus Halosimplex.</title>
        <authorList>
            <person name="Cui H.L."/>
        </authorList>
    </citation>
    <scope>NUCLEOTIDE SEQUENCE [LARGE SCALE GENOMIC DNA]</scope>
    <source>
        <strain evidence="3 4">YGH94</strain>
    </source>
</reference>
<sequence>MGTEGDQPAGDGGADGYGRGPSGDGPSATGLDAGPGVTGLDAGVGRDVRVESGDAGSDPGPGSLERNVAFAAASAVLFALGLLFTESFGEVAVDVDLKPFFIPYLLIVAARAAIPTMAVGLGAALGEGVLDVFEGYELDDPIGFIGYVVGFSAFGWYLHDVAEDPTRPRSLAVGATLGAFVQAVFEGVAYLTVEETATAADAAVSTLGNTVTHGLVLGAIPLVVLLPRVRAPLRRLAD</sequence>
<keyword evidence="2" id="KW-0812">Transmembrane</keyword>
<evidence type="ECO:0000256" key="1">
    <source>
        <dbReference type="SAM" id="MobiDB-lite"/>
    </source>
</evidence>
<dbReference type="Proteomes" id="UP000595001">
    <property type="component" value="Chromosome"/>
</dbReference>
<feature type="compositionally biased region" description="Gly residues" evidence="1">
    <location>
        <begin position="10"/>
        <end position="23"/>
    </location>
</feature>
<evidence type="ECO:0008006" key="5">
    <source>
        <dbReference type="Google" id="ProtNLM"/>
    </source>
</evidence>